<accession>A0A7G9Z1J1</accession>
<evidence type="ECO:0000313" key="3">
    <source>
        <dbReference type="EMBL" id="QNO56642.1"/>
    </source>
</evidence>
<evidence type="ECO:0000313" key="2">
    <source>
        <dbReference type="EMBL" id="QNO56607.1"/>
    </source>
</evidence>
<dbReference type="AlphaFoldDB" id="A0A7G9Z1J1"/>
<dbReference type="EMBL" id="MT631662">
    <property type="protein sequence ID" value="QNO56607.1"/>
    <property type="molecule type" value="Genomic_DNA"/>
</dbReference>
<proteinExistence type="predicted"/>
<dbReference type="EMBL" id="MT631562">
    <property type="protein sequence ID" value="QNO54125.1"/>
    <property type="molecule type" value="Genomic_DNA"/>
</dbReference>
<organism evidence="1">
    <name type="scientific">Candidatus Methanophaga sp. ANME-1 ERB7</name>
    <dbReference type="NCBI Taxonomy" id="2759913"/>
    <lineage>
        <taxon>Archaea</taxon>
        <taxon>Methanobacteriati</taxon>
        <taxon>Methanobacteriota</taxon>
        <taxon>Stenosarchaea group</taxon>
        <taxon>Methanomicrobia</taxon>
        <taxon>Candidatus Methanophagales</taxon>
        <taxon>Candidatus Methanophagaceae</taxon>
        <taxon>Candidatus Methanophaga</taxon>
    </lineage>
</organism>
<reference evidence="1" key="1">
    <citation type="submission" date="2020-06" db="EMBL/GenBank/DDBJ databases">
        <title>Unique genomic features of the anaerobic methanotrophic archaea.</title>
        <authorList>
            <person name="Chadwick G.L."/>
            <person name="Skennerton C.T."/>
            <person name="Laso-Perez R."/>
            <person name="Leu A.O."/>
            <person name="Speth D.R."/>
            <person name="Yu H."/>
            <person name="Morgan-Lang C."/>
            <person name="Hatzenpichler R."/>
            <person name="Goudeau D."/>
            <person name="Malmstrom R."/>
            <person name="Brazelton W.J."/>
            <person name="Woyke T."/>
            <person name="Hallam S.J."/>
            <person name="Tyson G.W."/>
            <person name="Wegener G."/>
            <person name="Boetius A."/>
            <person name="Orphan V."/>
        </authorList>
    </citation>
    <scope>NUCLEOTIDE SEQUENCE</scope>
</reference>
<dbReference type="EMBL" id="MT631663">
    <property type="protein sequence ID" value="QNO56642.1"/>
    <property type="molecule type" value="Genomic_DNA"/>
</dbReference>
<protein>
    <submittedName>
        <fullName evidence="1">Uncharacterized protein</fullName>
    </submittedName>
</protein>
<gene>
    <name evidence="2" type="ORF">GDLDPPJJ_00034</name>
    <name evidence="3" type="ORF">HANIDNDE_00028</name>
    <name evidence="1" type="ORF">PCFKKONE_00029</name>
</gene>
<sequence>MVAIKRKGIRIKELENYGSSHHPAYTINVELDIDVSESADTLHRLFSQSGLISRETIPFDVVSDFRGSADDKPFYSAVIMHEGMTKEYRVEARDTGGSTKAGIKYEPVVYPEELRLMHPAEFAQLGMEVRAWELHNYKYYFLHFIASKRYESFNILVNRVGALTVLRLNLAESGLEEKKAPCSWYLKRLSIFDDFKLEEEVKKEIDA</sequence>
<name>A0A7G9Z1J1_9EURY</name>
<evidence type="ECO:0000313" key="1">
    <source>
        <dbReference type="EMBL" id="QNO54125.1"/>
    </source>
</evidence>